<organism evidence="1 2">
    <name type="scientific">Thalassotalea castellviae</name>
    <dbReference type="NCBI Taxonomy" id="3075612"/>
    <lineage>
        <taxon>Bacteria</taxon>
        <taxon>Pseudomonadati</taxon>
        <taxon>Pseudomonadota</taxon>
        <taxon>Gammaproteobacteria</taxon>
        <taxon>Alteromonadales</taxon>
        <taxon>Colwelliaceae</taxon>
        <taxon>Thalassotalea</taxon>
    </lineage>
</organism>
<evidence type="ECO:0000313" key="1">
    <source>
        <dbReference type="EMBL" id="MDT0603089.1"/>
    </source>
</evidence>
<keyword evidence="2" id="KW-1185">Reference proteome</keyword>
<dbReference type="RefSeq" id="WP_311578555.1">
    <property type="nucleotide sequence ID" value="NZ_JAVRIF010000002.1"/>
</dbReference>
<gene>
    <name evidence="1" type="ORF">RM573_05735</name>
</gene>
<dbReference type="EMBL" id="JAVRIF010000002">
    <property type="protein sequence ID" value="MDT0603089.1"/>
    <property type="molecule type" value="Genomic_DNA"/>
</dbReference>
<evidence type="ECO:0000313" key="2">
    <source>
        <dbReference type="Proteomes" id="UP001266357"/>
    </source>
</evidence>
<accession>A0ABU2ZZH7</accession>
<name>A0ABU2ZZH7_9GAMM</name>
<dbReference type="Proteomes" id="UP001266357">
    <property type="component" value="Unassembled WGS sequence"/>
</dbReference>
<reference evidence="1 2" key="1">
    <citation type="submission" date="2023-09" db="EMBL/GenBank/DDBJ databases">
        <authorList>
            <person name="Rey-Velasco X."/>
        </authorList>
    </citation>
    <scope>NUCLEOTIDE SEQUENCE [LARGE SCALE GENOMIC DNA]</scope>
    <source>
        <strain evidence="1 2">W431</strain>
    </source>
</reference>
<proteinExistence type="predicted"/>
<sequence>MWLILIGVFIVIGIFSLASEKSEANEVEMKKYAFKEVKEYVNKRVAAYADYLRRTSSERVGAMTDNELHDLIERAMGSYADDVAKSKWLSNISFAIGGISFIAFLSGDETAKAFGPLFIAGGMFLRSWKKARVDKKYIANGWEPERLKID</sequence>
<protein>
    <submittedName>
        <fullName evidence="1">Uncharacterized protein</fullName>
    </submittedName>
</protein>
<comment type="caution">
    <text evidence="1">The sequence shown here is derived from an EMBL/GenBank/DDBJ whole genome shotgun (WGS) entry which is preliminary data.</text>
</comment>